<dbReference type="RefSeq" id="WP_146319410.1">
    <property type="nucleotide sequence ID" value="NZ_CP042305.1"/>
</dbReference>
<name>A0A5B8M3F0_9MICO</name>
<dbReference type="Proteomes" id="UP000320216">
    <property type="component" value="Chromosome"/>
</dbReference>
<evidence type="ECO:0000313" key="2">
    <source>
        <dbReference type="Proteomes" id="UP000320216"/>
    </source>
</evidence>
<proteinExistence type="predicted"/>
<reference evidence="1 2" key="1">
    <citation type="submission" date="2019-07" db="EMBL/GenBank/DDBJ databases">
        <title>Full genome sequence of Humibacter sp. WJ7-1.</title>
        <authorList>
            <person name="Im W.-T."/>
        </authorList>
    </citation>
    <scope>NUCLEOTIDE SEQUENCE [LARGE SCALE GENOMIC DNA]</scope>
    <source>
        <strain evidence="1 2">WJ7-1</strain>
    </source>
</reference>
<sequence>MTEPPSTATREADIELRFLDAMTEVARTVLGPTTQSTYLTANEEAGQFVIEYVDAHHGRDAYSLWMEVSDLFDHFRGPQSDQLCDEEGRKAARKWLSLDLTSEREIDAYFQQWWPAEFARAWDQGLAVANDK</sequence>
<evidence type="ECO:0000313" key="1">
    <source>
        <dbReference type="EMBL" id="QDZ14474.1"/>
    </source>
</evidence>
<dbReference type="KEGG" id="huw:FPZ11_06595"/>
<gene>
    <name evidence="1" type="ORF">FPZ11_06595</name>
</gene>
<dbReference type="AlphaFoldDB" id="A0A5B8M3F0"/>
<organism evidence="1 2">
    <name type="scientific">Humibacter ginsenosidimutans</name>
    <dbReference type="NCBI Taxonomy" id="2599293"/>
    <lineage>
        <taxon>Bacteria</taxon>
        <taxon>Bacillati</taxon>
        <taxon>Actinomycetota</taxon>
        <taxon>Actinomycetes</taxon>
        <taxon>Micrococcales</taxon>
        <taxon>Microbacteriaceae</taxon>
        <taxon>Humibacter</taxon>
    </lineage>
</organism>
<dbReference type="OrthoDB" id="5147133at2"/>
<keyword evidence="2" id="KW-1185">Reference proteome</keyword>
<protein>
    <submittedName>
        <fullName evidence="1">Uncharacterized protein</fullName>
    </submittedName>
</protein>
<dbReference type="EMBL" id="CP042305">
    <property type="protein sequence ID" value="QDZ14474.1"/>
    <property type="molecule type" value="Genomic_DNA"/>
</dbReference>
<accession>A0A5B8M3F0</accession>